<comment type="caution">
    <text evidence="2">The sequence shown here is derived from an EMBL/GenBank/DDBJ whole genome shotgun (WGS) entry which is preliminary data.</text>
</comment>
<feature type="compositionally biased region" description="Polar residues" evidence="1">
    <location>
        <begin position="1"/>
        <end position="29"/>
    </location>
</feature>
<gene>
    <name evidence="2" type="ORF">RRG08_048934</name>
</gene>
<organism evidence="2 3">
    <name type="scientific">Elysia crispata</name>
    <name type="common">lettuce slug</name>
    <dbReference type="NCBI Taxonomy" id="231223"/>
    <lineage>
        <taxon>Eukaryota</taxon>
        <taxon>Metazoa</taxon>
        <taxon>Spiralia</taxon>
        <taxon>Lophotrochozoa</taxon>
        <taxon>Mollusca</taxon>
        <taxon>Gastropoda</taxon>
        <taxon>Heterobranchia</taxon>
        <taxon>Euthyneura</taxon>
        <taxon>Panpulmonata</taxon>
        <taxon>Sacoglossa</taxon>
        <taxon>Placobranchoidea</taxon>
        <taxon>Plakobranchidae</taxon>
        <taxon>Elysia</taxon>
    </lineage>
</organism>
<feature type="region of interest" description="Disordered" evidence="1">
    <location>
        <begin position="1"/>
        <end position="30"/>
    </location>
</feature>
<accession>A0AAE0YPA8</accession>
<name>A0AAE0YPA8_9GAST</name>
<protein>
    <submittedName>
        <fullName evidence="2">Uncharacterized protein</fullName>
    </submittedName>
</protein>
<evidence type="ECO:0000313" key="3">
    <source>
        <dbReference type="Proteomes" id="UP001283361"/>
    </source>
</evidence>
<sequence>MPPTPVSSNSDADQSESQISADETVNVSRSEQKMAAFDDDESYADDNVMHHKTYKQVSMEVRDAAKATSEEVMSRSAEAVRQRRKLSIIY</sequence>
<dbReference type="Proteomes" id="UP001283361">
    <property type="component" value="Unassembled WGS sequence"/>
</dbReference>
<evidence type="ECO:0000313" key="2">
    <source>
        <dbReference type="EMBL" id="KAK3752429.1"/>
    </source>
</evidence>
<dbReference type="EMBL" id="JAWDGP010005766">
    <property type="protein sequence ID" value="KAK3752429.1"/>
    <property type="molecule type" value="Genomic_DNA"/>
</dbReference>
<dbReference type="AlphaFoldDB" id="A0AAE0YPA8"/>
<proteinExistence type="predicted"/>
<keyword evidence="3" id="KW-1185">Reference proteome</keyword>
<evidence type="ECO:0000256" key="1">
    <source>
        <dbReference type="SAM" id="MobiDB-lite"/>
    </source>
</evidence>
<reference evidence="2" key="1">
    <citation type="journal article" date="2023" name="G3 (Bethesda)">
        <title>A reference genome for the long-term kleptoplast-retaining sea slug Elysia crispata morphotype clarki.</title>
        <authorList>
            <person name="Eastman K.E."/>
            <person name="Pendleton A.L."/>
            <person name="Shaikh M.A."/>
            <person name="Suttiyut T."/>
            <person name="Ogas R."/>
            <person name="Tomko P."/>
            <person name="Gavelis G."/>
            <person name="Widhalm J.R."/>
            <person name="Wisecaver J.H."/>
        </authorList>
    </citation>
    <scope>NUCLEOTIDE SEQUENCE</scope>
    <source>
        <strain evidence="2">ECLA1</strain>
    </source>
</reference>